<organism evidence="9 10">
    <name type="scientific">Rhodoplanes azumiensis</name>
    <dbReference type="NCBI Taxonomy" id="1897628"/>
    <lineage>
        <taxon>Bacteria</taxon>
        <taxon>Pseudomonadati</taxon>
        <taxon>Pseudomonadota</taxon>
        <taxon>Alphaproteobacteria</taxon>
        <taxon>Hyphomicrobiales</taxon>
        <taxon>Nitrobacteraceae</taxon>
        <taxon>Rhodoplanes</taxon>
    </lineage>
</organism>
<evidence type="ECO:0000256" key="3">
    <source>
        <dbReference type="ARBA" id="ARBA00004961"/>
    </source>
</evidence>
<dbReference type="InterPro" id="IPR005900">
    <property type="entry name" value="6-phosphogluconolactonase_DevB"/>
</dbReference>
<evidence type="ECO:0000256" key="7">
    <source>
        <dbReference type="RuleBase" id="RU365095"/>
    </source>
</evidence>
<comment type="caution">
    <text evidence="9">The sequence shown here is derived from an EMBL/GenBank/DDBJ whole genome shotgun (WGS) entry which is preliminary data.</text>
</comment>
<comment type="function">
    <text evidence="2 7">Hydrolysis of 6-phosphogluconolactone to 6-phosphogluconate.</text>
</comment>
<evidence type="ECO:0000256" key="5">
    <source>
        <dbReference type="ARBA" id="ARBA00013198"/>
    </source>
</evidence>
<comment type="pathway">
    <text evidence="3 7">Carbohydrate degradation; pentose phosphate pathway; D-ribulose 5-phosphate from D-glucose 6-phosphate (oxidative stage): step 2/3.</text>
</comment>
<dbReference type="EMBL" id="JBHUIW010000001">
    <property type="protein sequence ID" value="MFD2180851.1"/>
    <property type="molecule type" value="Genomic_DNA"/>
</dbReference>
<sequence length="248" mass="26078">MTLHDLLVFDSRDALVAAAAERIAALLGTISGRGAVCLTGGSTIVPVYQALARRPLREKIPVARIDWFFGDERFVPAGHALSNAAQAQEALLGPLGVRPERIHAMPTHAATPQAAADAYAATLAAYHGAERLAPDRPLFDLVLLGMGADGHVASLFPGQPGVEEGRRWVVGVDEAGHPPAVPRVSLTLPALASSRALLFIVAGPDKRPALSRVLAGDDLPAARVRSAGPVLWLMDRAAAPTTRIEDRT</sequence>
<dbReference type="NCBIfam" id="TIGR01198">
    <property type="entry name" value="pgl"/>
    <property type="match status" value="1"/>
</dbReference>
<dbReference type="PANTHER" id="PTHR11054:SF0">
    <property type="entry name" value="6-PHOSPHOGLUCONOLACTONASE"/>
    <property type="match status" value="1"/>
</dbReference>
<dbReference type="Pfam" id="PF01182">
    <property type="entry name" value="Glucosamine_iso"/>
    <property type="match status" value="1"/>
</dbReference>
<evidence type="ECO:0000313" key="9">
    <source>
        <dbReference type="EMBL" id="MFD2180851.1"/>
    </source>
</evidence>
<proteinExistence type="inferred from homology"/>
<dbReference type="InterPro" id="IPR039104">
    <property type="entry name" value="6PGL"/>
</dbReference>
<dbReference type="Gene3D" id="3.40.50.1360">
    <property type="match status" value="1"/>
</dbReference>
<evidence type="ECO:0000256" key="4">
    <source>
        <dbReference type="ARBA" id="ARBA00010662"/>
    </source>
</evidence>
<evidence type="ECO:0000256" key="2">
    <source>
        <dbReference type="ARBA" id="ARBA00002681"/>
    </source>
</evidence>
<dbReference type="SUPFAM" id="SSF100950">
    <property type="entry name" value="NagB/RpiA/CoA transferase-like"/>
    <property type="match status" value="1"/>
</dbReference>
<name>A0ABW5AF50_9BRAD</name>
<dbReference type="PANTHER" id="PTHR11054">
    <property type="entry name" value="6-PHOSPHOGLUCONOLACTONASE"/>
    <property type="match status" value="1"/>
</dbReference>
<evidence type="ECO:0000313" key="10">
    <source>
        <dbReference type="Proteomes" id="UP001597314"/>
    </source>
</evidence>
<dbReference type="InterPro" id="IPR037171">
    <property type="entry name" value="NagB/RpiA_transferase-like"/>
</dbReference>
<evidence type="ECO:0000259" key="8">
    <source>
        <dbReference type="Pfam" id="PF01182"/>
    </source>
</evidence>
<gene>
    <name evidence="7 9" type="primary">pgl</name>
    <name evidence="9" type="ORF">ACFSOX_01695</name>
</gene>
<dbReference type="RefSeq" id="WP_378476053.1">
    <property type="nucleotide sequence ID" value="NZ_JBHUIW010000001.1"/>
</dbReference>
<reference evidence="10" key="1">
    <citation type="journal article" date="2019" name="Int. J. Syst. Evol. Microbiol.">
        <title>The Global Catalogue of Microorganisms (GCM) 10K type strain sequencing project: providing services to taxonomists for standard genome sequencing and annotation.</title>
        <authorList>
            <consortium name="The Broad Institute Genomics Platform"/>
            <consortium name="The Broad Institute Genome Sequencing Center for Infectious Disease"/>
            <person name="Wu L."/>
            <person name="Ma J."/>
        </authorList>
    </citation>
    <scope>NUCLEOTIDE SEQUENCE [LARGE SCALE GENOMIC DNA]</scope>
    <source>
        <strain evidence="10">CGMCC 1.6774</strain>
    </source>
</reference>
<keyword evidence="10" id="KW-1185">Reference proteome</keyword>
<comment type="catalytic activity">
    <reaction evidence="1 7">
        <text>6-phospho-D-glucono-1,5-lactone + H2O = 6-phospho-D-gluconate + H(+)</text>
        <dbReference type="Rhea" id="RHEA:12556"/>
        <dbReference type="ChEBI" id="CHEBI:15377"/>
        <dbReference type="ChEBI" id="CHEBI:15378"/>
        <dbReference type="ChEBI" id="CHEBI:57955"/>
        <dbReference type="ChEBI" id="CHEBI:58759"/>
        <dbReference type="EC" id="3.1.1.31"/>
    </reaction>
</comment>
<accession>A0ABW5AF50</accession>
<comment type="similarity">
    <text evidence="4 7">Belongs to the glucosamine/galactosamine-6-phosphate isomerase family. 6-phosphogluconolactonase subfamily.</text>
</comment>
<dbReference type="CDD" id="cd01400">
    <property type="entry name" value="6PGL"/>
    <property type="match status" value="1"/>
</dbReference>
<dbReference type="GO" id="GO:0017057">
    <property type="term" value="F:6-phosphogluconolactonase activity"/>
    <property type="evidence" value="ECO:0007669"/>
    <property type="project" value="UniProtKB-EC"/>
</dbReference>
<protein>
    <recommendedName>
        <fullName evidence="6 7">6-phosphogluconolactonase</fullName>
        <shortName evidence="7">6PGL</shortName>
        <ecNumber evidence="5 7">3.1.1.31</ecNumber>
    </recommendedName>
</protein>
<dbReference type="EC" id="3.1.1.31" evidence="5 7"/>
<evidence type="ECO:0000256" key="1">
    <source>
        <dbReference type="ARBA" id="ARBA00000832"/>
    </source>
</evidence>
<dbReference type="InterPro" id="IPR006148">
    <property type="entry name" value="Glc/Gal-6P_isomerase"/>
</dbReference>
<feature type="domain" description="Glucosamine/galactosamine-6-phosphate isomerase" evidence="8">
    <location>
        <begin position="11"/>
        <end position="232"/>
    </location>
</feature>
<dbReference type="Proteomes" id="UP001597314">
    <property type="component" value="Unassembled WGS sequence"/>
</dbReference>
<evidence type="ECO:0000256" key="6">
    <source>
        <dbReference type="ARBA" id="ARBA00020337"/>
    </source>
</evidence>
<keyword evidence="7 9" id="KW-0378">Hydrolase</keyword>